<dbReference type="InterPro" id="IPR022385">
    <property type="entry name" value="Rhs_assc_core"/>
</dbReference>
<name>A0A9Q6ICW6_9PSED</name>
<dbReference type="NCBIfam" id="TIGR03696">
    <property type="entry name" value="Rhs_assc_core"/>
    <property type="match status" value="1"/>
</dbReference>
<evidence type="ECO:0000259" key="2">
    <source>
        <dbReference type="Pfam" id="PF25023"/>
    </source>
</evidence>
<dbReference type="Pfam" id="PF25023">
    <property type="entry name" value="TEN_YD-shell"/>
    <property type="match status" value="1"/>
</dbReference>
<evidence type="ECO:0000256" key="1">
    <source>
        <dbReference type="ARBA" id="ARBA00022737"/>
    </source>
</evidence>
<dbReference type="AlphaFoldDB" id="A0A9Q6ICW6"/>
<protein>
    <submittedName>
        <fullName evidence="3">RHS repeat protein</fullName>
    </submittedName>
</protein>
<dbReference type="PANTHER" id="PTHR32305">
    <property type="match status" value="1"/>
</dbReference>
<dbReference type="PANTHER" id="PTHR32305:SF15">
    <property type="entry name" value="PROTEIN RHSA-RELATED"/>
    <property type="match status" value="1"/>
</dbReference>
<dbReference type="InterPro" id="IPR050708">
    <property type="entry name" value="T6SS_VgrG/RHS"/>
</dbReference>
<dbReference type="InterPro" id="IPR006530">
    <property type="entry name" value="YD"/>
</dbReference>
<sequence length="390" mass="43336">MGIHAEQQGGRVVKSGASRYRYDACGRLAEKIVDRHGFRPQRWQYRWNSDNRLTDLYTPNNEHWRYEYDAFGRRTRKFNFSRSNKRNSIYAHSEQHIIGEEYLWSGEQLLEAAPIYADGTVAFEHATRWSYAPGGITPLAQQQGDKLWYIVTDHLGTPRELLDESGQLGWSNSPNVWGQARLWQAANDEFASSNVVPINKTTCPIRFPGQYYDEESGLHYNRHRYYDPETAQYLSPDPLGLGGGTRPQGYVDNPLSWVDPLGLATCPKEAAAKITENASNGKIRRGKDYHGRLGHDAELDILSNPENVYQAKNGNLVFHKDGDIVVTHGKGGAQGNVITSYGQGGPRGESGAAIYGGTPSDPGIPITSEMITSGNIPKPNGGFLPPATKI</sequence>
<evidence type="ECO:0000313" key="4">
    <source>
        <dbReference type="Proteomes" id="UP000248188"/>
    </source>
</evidence>
<dbReference type="EMBL" id="QJRN01000019">
    <property type="protein sequence ID" value="PYC31022.1"/>
    <property type="molecule type" value="Genomic_DNA"/>
</dbReference>
<proteinExistence type="predicted"/>
<dbReference type="RefSeq" id="WP_110653282.1">
    <property type="nucleotide sequence ID" value="NZ_QJRN01000019.1"/>
</dbReference>
<dbReference type="InterPro" id="IPR056823">
    <property type="entry name" value="TEN-like_YD-shell"/>
</dbReference>
<comment type="caution">
    <text evidence="3">The sequence shown here is derived from an EMBL/GenBank/DDBJ whole genome shotgun (WGS) entry which is preliminary data.</text>
</comment>
<dbReference type="Proteomes" id="UP000248188">
    <property type="component" value="Unassembled WGS sequence"/>
</dbReference>
<feature type="domain" description="Teneurin-like YD-shell" evidence="2">
    <location>
        <begin position="8"/>
        <end position="237"/>
    </location>
</feature>
<dbReference type="PRINTS" id="PR00394">
    <property type="entry name" value="RHSPROTEIN"/>
</dbReference>
<dbReference type="Gene3D" id="2.180.10.10">
    <property type="entry name" value="RHS repeat-associated core"/>
    <property type="match status" value="1"/>
</dbReference>
<evidence type="ECO:0000313" key="3">
    <source>
        <dbReference type="EMBL" id="PYC31022.1"/>
    </source>
</evidence>
<dbReference type="NCBIfam" id="TIGR01643">
    <property type="entry name" value="YD_repeat_2x"/>
    <property type="match status" value="1"/>
</dbReference>
<organism evidence="3 4">
    <name type="scientific">Pseudomonas protegens</name>
    <dbReference type="NCBI Taxonomy" id="380021"/>
    <lineage>
        <taxon>Bacteria</taxon>
        <taxon>Pseudomonadati</taxon>
        <taxon>Pseudomonadota</taxon>
        <taxon>Gammaproteobacteria</taxon>
        <taxon>Pseudomonadales</taxon>
        <taxon>Pseudomonadaceae</taxon>
        <taxon>Pseudomonas</taxon>
    </lineage>
</organism>
<gene>
    <name evidence="3" type="ORF">DMX08_26020</name>
</gene>
<accession>A0A9Q6ICW6</accession>
<keyword evidence="1" id="KW-0677">Repeat</keyword>
<reference evidence="3 4" key="1">
    <citation type="submission" date="2018-06" db="EMBL/GenBank/DDBJ databases">
        <title>Pseudomonas diversity within urban Lake Michigan freshwaters.</title>
        <authorList>
            <person name="Batrich M."/>
            <person name="Hatzopoulos T."/>
            <person name="Putonti C."/>
        </authorList>
    </citation>
    <scope>NUCLEOTIDE SEQUENCE [LARGE SCALE GENOMIC DNA]</scope>
    <source>
        <strain evidence="3 4">MB-090624</strain>
    </source>
</reference>